<keyword evidence="4" id="KW-1185">Reference proteome</keyword>
<proteinExistence type="predicted"/>
<dbReference type="InterPro" id="IPR027944">
    <property type="entry name" value="SEO_C"/>
</dbReference>
<dbReference type="InterPro" id="IPR027942">
    <property type="entry name" value="SEO_N"/>
</dbReference>
<dbReference type="PANTHER" id="PTHR33232:SF18">
    <property type="entry name" value="PROTEIN SIEVE ELEMENT OCCLUSION B-LIKE"/>
    <property type="match status" value="1"/>
</dbReference>
<gene>
    <name evidence="3" type="ORF">FNV43_RR01544</name>
</gene>
<dbReference type="EMBL" id="VOIH02000001">
    <property type="protein sequence ID" value="KAF3456890.1"/>
    <property type="molecule type" value="Genomic_DNA"/>
</dbReference>
<feature type="domain" description="Sieve element occlusion C-terminal" evidence="2">
    <location>
        <begin position="471"/>
        <end position="534"/>
    </location>
</feature>
<dbReference type="Pfam" id="PF14577">
    <property type="entry name" value="SEO_C"/>
    <property type="match status" value="2"/>
</dbReference>
<sequence>MLNLAHNVTHKVVSAVQHIEDEVLGLFTMSDHKIMENIYATHVHADENFDDDSLFIIVENILKRATQIVDKVVQGSQVHVENIDEKTPRPGFSVPLCTLKKIGCELSCKPPGEEVAHKTTLSILDKLSTYSWEAKAVLALAAFAMEYGDFWLLAQHQHSDCLAKSVGILKRVPILTKPGELQKRRQAILELNSLIKAILQVMDIIDQFDKLSAYDPRDIPGLTIAMDHIPVDAYWSILAIVACSTKLTILTSDEPDKPHDLSPYAQKIHYILNKLKIQLIVCRKQLEEADTRRKLKKMLQTPTEVMEIFKALIFSKDNVHPLIDGSTNKTVNIDVLRRKNILLFISSLDITDEDISILKPIYEGIKKDNNYKIVWIPMVEQWTNDLRKKFDILRAKMPWYTVQFVSVTVGIKFIKEEWHFNGKPTLVVMNQQGKVENPNALHLIRLWGMKAFPFNKTAEENLSRALSWIGPVVDNIDPVIQTWIKEEKYIFFYGGNDNEWIQQFTKKANAFANDPIIKDSKIKIELFCIGKTGKGGEDHGIIAKFWSGIESLFFTKVHKQVDPVTQEIQKLLSYKNESGWAVLSKGSTVVTAGHGLTMLKVFDDFEKWKEVVREKGFEFCFREYHGKVIQSVRHCCRLDIPSVTGKPPETMRCPECPRTMEMFISYKCCHIDGPVNGHH</sequence>
<feature type="domain" description="Sieve element occlusion N-terminal" evidence="1">
    <location>
        <begin position="30"/>
        <end position="302"/>
    </location>
</feature>
<protein>
    <recommendedName>
        <fullName evidence="5">Protein SIEVE ELEMENT OCCLUSION B-like</fullName>
    </recommendedName>
</protein>
<organism evidence="3 4">
    <name type="scientific">Rhamnella rubrinervis</name>
    <dbReference type="NCBI Taxonomy" id="2594499"/>
    <lineage>
        <taxon>Eukaryota</taxon>
        <taxon>Viridiplantae</taxon>
        <taxon>Streptophyta</taxon>
        <taxon>Embryophyta</taxon>
        <taxon>Tracheophyta</taxon>
        <taxon>Spermatophyta</taxon>
        <taxon>Magnoliopsida</taxon>
        <taxon>eudicotyledons</taxon>
        <taxon>Gunneridae</taxon>
        <taxon>Pentapetalae</taxon>
        <taxon>rosids</taxon>
        <taxon>fabids</taxon>
        <taxon>Rosales</taxon>
        <taxon>Rhamnaceae</taxon>
        <taxon>rhamnoid group</taxon>
        <taxon>Rhamneae</taxon>
        <taxon>Rhamnella</taxon>
    </lineage>
</organism>
<accession>A0A8K0MTE7</accession>
<dbReference type="Gene3D" id="3.40.30.10">
    <property type="entry name" value="Glutaredoxin"/>
    <property type="match status" value="1"/>
</dbReference>
<evidence type="ECO:0000313" key="4">
    <source>
        <dbReference type="Proteomes" id="UP000796880"/>
    </source>
</evidence>
<dbReference type="GO" id="GO:0010088">
    <property type="term" value="P:phloem development"/>
    <property type="evidence" value="ECO:0007669"/>
    <property type="project" value="InterPro"/>
</dbReference>
<reference evidence="3" key="1">
    <citation type="submission" date="2020-03" db="EMBL/GenBank/DDBJ databases">
        <title>A high-quality chromosome-level genome assembly of a woody plant with both climbing and erect habits, Rhamnella rubrinervis.</title>
        <authorList>
            <person name="Lu Z."/>
            <person name="Yang Y."/>
            <person name="Zhu X."/>
            <person name="Sun Y."/>
        </authorList>
    </citation>
    <scope>NUCLEOTIDE SEQUENCE</scope>
    <source>
        <strain evidence="3">BYM</strain>
        <tissue evidence="3">Leaf</tissue>
    </source>
</reference>
<evidence type="ECO:0000259" key="1">
    <source>
        <dbReference type="Pfam" id="PF14576"/>
    </source>
</evidence>
<dbReference type="OrthoDB" id="1478893at2759"/>
<comment type="caution">
    <text evidence="3">The sequence shown here is derived from an EMBL/GenBank/DDBJ whole genome shotgun (WGS) entry which is preliminary data.</text>
</comment>
<evidence type="ECO:0000259" key="2">
    <source>
        <dbReference type="Pfam" id="PF14577"/>
    </source>
</evidence>
<name>A0A8K0MTE7_9ROSA</name>
<dbReference type="AlphaFoldDB" id="A0A8K0MTE7"/>
<dbReference type="Proteomes" id="UP000796880">
    <property type="component" value="Unassembled WGS sequence"/>
</dbReference>
<feature type="domain" description="Sieve element occlusion C-terminal" evidence="2">
    <location>
        <begin position="541"/>
        <end position="670"/>
    </location>
</feature>
<dbReference type="PANTHER" id="PTHR33232">
    <property type="entry name" value="PROTEIN SIEVE ELEMENT OCCLUSION B-LIKE"/>
    <property type="match status" value="1"/>
</dbReference>
<evidence type="ECO:0000313" key="3">
    <source>
        <dbReference type="EMBL" id="KAF3456890.1"/>
    </source>
</evidence>
<dbReference type="Pfam" id="PF14576">
    <property type="entry name" value="SEO_N"/>
    <property type="match status" value="1"/>
</dbReference>
<evidence type="ECO:0008006" key="5">
    <source>
        <dbReference type="Google" id="ProtNLM"/>
    </source>
</evidence>
<dbReference type="InterPro" id="IPR039299">
    <property type="entry name" value="SEOA"/>
</dbReference>